<evidence type="ECO:0000256" key="7">
    <source>
        <dbReference type="SAM" id="Phobius"/>
    </source>
</evidence>
<accession>E3HB23</accession>
<feature type="domain" description="ABC3 transporter permease C-terminal" evidence="8">
    <location>
        <begin position="243"/>
        <end position="354"/>
    </location>
</feature>
<keyword evidence="11" id="KW-1185">Reference proteome</keyword>
<organism evidence="10 11">
    <name type="scientific">Ilyobacter polytropus (strain ATCC 51220 / DSM 2926 / LMG 16218 / CuHBu1)</name>
    <dbReference type="NCBI Taxonomy" id="572544"/>
    <lineage>
        <taxon>Bacteria</taxon>
        <taxon>Fusobacteriati</taxon>
        <taxon>Fusobacteriota</taxon>
        <taxon>Fusobacteriia</taxon>
        <taxon>Fusobacteriales</taxon>
        <taxon>Fusobacteriaceae</taxon>
        <taxon>Ilyobacter</taxon>
    </lineage>
</organism>
<evidence type="ECO:0000313" key="11">
    <source>
        <dbReference type="Proteomes" id="UP000006875"/>
    </source>
</evidence>
<evidence type="ECO:0000259" key="9">
    <source>
        <dbReference type="Pfam" id="PF12704"/>
    </source>
</evidence>
<keyword evidence="3 7" id="KW-0812">Transmembrane</keyword>
<evidence type="ECO:0000313" key="10">
    <source>
        <dbReference type="EMBL" id="ADO82172.1"/>
    </source>
</evidence>
<evidence type="ECO:0000256" key="3">
    <source>
        <dbReference type="ARBA" id="ARBA00022692"/>
    </source>
</evidence>
<evidence type="ECO:0000256" key="5">
    <source>
        <dbReference type="ARBA" id="ARBA00023136"/>
    </source>
</evidence>
<dbReference type="eggNOG" id="COG0577">
    <property type="taxonomic scope" value="Bacteria"/>
</dbReference>
<dbReference type="KEGG" id="ipo:Ilyop_0384"/>
<gene>
    <name evidence="10" type="ordered locus">Ilyop_0384</name>
</gene>
<dbReference type="EMBL" id="CP002281">
    <property type="protein sequence ID" value="ADO82172.1"/>
    <property type="molecule type" value="Genomic_DNA"/>
</dbReference>
<sequence length="362" mass="39557">MSFWMAWKMIWENKKRSLFSLCGVLMGISSIIVIFSLAEGGKDLIKSDLSSLAENRVMIGGENLSVRDGNLLEDIPFVKYAFFPDAKRDTGELILTGYSQKSLLAMGYPSNLKDREILLEENTSKKLYGDADPSGKEIELGERKEKYIIQGVYREKNPLESVNDRETGITSLSNLANMTGLNRFSKVVVSFYEEEDGEKLAPLIIDRLKNVHGGRGDYIIMENSGKYKKVEKIKNTLNIFLAAIGLVALIMGGLGISNLMAAMVRERTPHIGILRAMGAGKNFIMTTFLIEAACISVTGGIIGIIAGVNGSKVIGKLIEVPPIFMGKHIVMTLVVSGLLGVAFGILPAKKAADMDTVEALRV</sequence>
<dbReference type="Proteomes" id="UP000006875">
    <property type="component" value="Chromosome"/>
</dbReference>
<keyword evidence="4 7" id="KW-1133">Transmembrane helix</keyword>
<reference evidence="10 11" key="1">
    <citation type="journal article" date="2010" name="Stand. Genomic Sci.">
        <title>Complete genome sequence of Ilyobacter polytropus type strain (CuHbu1).</title>
        <authorList>
            <person name="Sikorski J."/>
            <person name="Chertkov O."/>
            <person name="Lapidus A."/>
            <person name="Nolan M."/>
            <person name="Lucas S."/>
            <person name="Del Rio T.G."/>
            <person name="Tice H."/>
            <person name="Cheng J.F."/>
            <person name="Tapia R."/>
            <person name="Han C."/>
            <person name="Goodwin L."/>
            <person name="Pitluck S."/>
            <person name="Liolios K."/>
            <person name="Ivanova N."/>
            <person name="Mavromatis K."/>
            <person name="Mikhailova N."/>
            <person name="Pati A."/>
            <person name="Chen A."/>
            <person name="Palaniappan K."/>
            <person name="Land M."/>
            <person name="Hauser L."/>
            <person name="Chang Y.J."/>
            <person name="Jeffries C.D."/>
            <person name="Brambilla E."/>
            <person name="Yasawong M."/>
            <person name="Rohde M."/>
            <person name="Pukall R."/>
            <person name="Spring S."/>
            <person name="Goker M."/>
            <person name="Woyke T."/>
            <person name="Bristow J."/>
            <person name="Eisen J.A."/>
            <person name="Markowitz V."/>
            <person name="Hugenholtz P."/>
            <person name="Kyrpides N.C."/>
            <person name="Klenk H.P."/>
        </authorList>
    </citation>
    <scope>NUCLEOTIDE SEQUENCE [LARGE SCALE GENOMIC DNA]</scope>
    <source>
        <strain evidence="11">ATCC 51220 / DSM 2926 / LMG 16218 / CuHBu1</strain>
    </source>
</reference>
<dbReference type="AlphaFoldDB" id="E3HB23"/>
<dbReference type="OrthoDB" id="92410at2"/>
<comment type="subcellular location">
    <subcellularLocation>
        <location evidence="1">Cell membrane</location>
        <topology evidence="1">Multi-pass membrane protein</topology>
    </subcellularLocation>
</comment>
<evidence type="ECO:0008006" key="12">
    <source>
        <dbReference type="Google" id="ProtNLM"/>
    </source>
</evidence>
<feature type="transmembrane region" description="Helical" evidence="7">
    <location>
        <begin position="283"/>
        <end position="308"/>
    </location>
</feature>
<evidence type="ECO:0000256" key="1">
    <source>
        <dbReference type="ARBA" id="ARBA00004651"/>
    </source>
</evidence>
<keyword evidence="2" id="KW-1003">Cell membrane</keyword>
<name>E3HB23_ILYPC</name>
<dbReference type="HOGENOM" id="CLU_000604_8_0_0"/>
<dbReference type="STRING" id="572544.Ilyop_0384"/>
<evidence type="ECO:0000256" key="2">
    <source>
        <dbReference type="ARBA" id="ARBA00022475"/>
    </source>
</evidence>
<dbReference type="InterPro" id="IPR003838">
    <property type="entry name" value="ABC3_permease_C"/>
</dbReference>
<evidence type="ECO:0000256" key="6">
    <source>
        <dbReference type="ARBA" id="ARBA00038076"/>
    </source>
</evidence>
<dbReference type="Pfam" id="PF12704">
    <property type="entry name" value="MacB_PCD"/>
    <property type="match status" value="1"/>
</dbReference>
<protein>
    <recommendedName>
        <fullName evidence="12">ABC3 transporter permease protein domain-containing protein</fullName>
    </recommendedName>
</protein>
<feature type="domain" description="MacB-like periplasmic core" evidence="9">
    <location>
        <begin position="17"/>
        <end position="175"/>
    </location>
</feature>
<comment type="similarity">
    <text evidence="6">Belongs to the ABC-4 integral membrane protein family.</text>
</comment>
<dbReference type="Pfam" id="PF02687">
    <property type="entry name" value="FtsX"/>
    <property type="match status" value="1"/>
</dbReference>
<dbReference type="PANTHER" id="PTHR30572">
    <property type="entry name" value="MEMBRANE COMPONENT OF TRANSPORTER-RELATED"/>
    <property type="match status" value="1"/>
</dbReference>
<dbReference type="InterPro" id="IPR050250">
    <property type="entry name" value="Macrolide_Exporter_MacB"/>
</dbReference>
<evidence type="ECO:0000259" key="8">
    <source>
        <dbReference type="Pfam" id="PF02687"/>
    </source>
</evidence>
<dbReference type="PANTHER" id="PTHR30572:SF4">
    <property type="entry name" value="ABC TRANSPORTER PERMEASE YTRF"/>
    <property type="match status" value="1"/>
</dbReference>
<feature type="transmembrane region" description="Helical" evidence="7">
    <location>
        <begin position="328"/>
        <end position="346"/>
    </location>
</feature>
<dbReference type="RefSeq" id="WP_013386842.1">
    <property type="nucleotide sequence ID" value="NC_014632.1"/>
</dbReference>
<dbReference type="GO" id="GO:0022857">
    <property type="term" value="F:transmembrane transporter activity"/>
    <property type="evidence" value="ECO:0007669"/>
    <property type="project" value="TreeGrafter"/>
</dbReference>
<dbReference type="GO" id="GO:0005886">
    <property type="term" value="C:plasma membrane"/>
    <property type="evidence" value="ECO:0007669"/>
    <property type="project" value="UniProtKB-SubCell"/>
</dbReference>
<evidence type="ECO:0000256" key="4">
    <source>
        <dbReference type="ARBA" id="ARBA00022989"/>
    </source>
</evidence>
<proteinExistence type="inferred from homology"/>
<feature type="transmembrane region" description="Helical" evidence="7">
    <location>
        <begin position="239"/>
        <end position="262"/>
    </location>
</feature>
<keyword evidence="5 7" id="KW-0472">Membrane</keyword>
<dbReference type="InterPro" id="IPR025857">
    <property type="entry name" value="MacB_PCD"/>
</dbReference>